<dbReference type="SUPFAM" id="SSF51621">
    <property type="entry name" value="Phosphoenolpyruvate/pyruvate domain"/>
    <property type="match status" value="1"/>
</dbReference>
<dbReference type="GO" id="GO:0046872">
    <property type="term" value="F:metal ion binding"/>
    <property type="evidence" value="ECO:0007669"/>
    <property type="project" value="UniProtKB-KW"/>
</dbReference>
<dbReference type="PANTHER" id="PTHR30502">
    <property type="entry name" value="2-KETO-3-DEOXY-L-RHAMNONATE ALDOLASE"/>
    <property type="match status" value="1"/>
</dbReference>
<keyword evidence="6" id="KW-1185">Reference proteome</keyword>
<dbReference type="AlphaFoldDB" id="A0A2M9H9V7"/>
<evidence type="ECO:0000256" key="3">
    <source>
        <dbReference type="ARBA" id="ARBA00023239"/>
    </source>
</evidence>
<dbReference type="InterPro" id="IPR040442">
    <property type="entry name" value="Pyrv_kinase-like_dom_sf"/>
</dbReference>
<dbReference type="GO" id="GO:0005737">
    <property type="term" value="C:cytoplasm"/>
    <property type="evidence" value="ECO:0007669"/>
    <property type="project" value="UniProtKB-ARBA"/>
</dbReference>
<dbReference type="GO" id="GO:0016832">
    <property type="term" value="F:aldehyde-lyase activity"/>
    <property type="evidence" value="ECO:0007669"/>
    <property type="project" value="TreeGrafter"/>
</dbReference>
<comment type="similarity">
    <text evidence="1">Belongs to the HpcH/HpaI aldolase family.</text>
</comment>
<dbReference type="RefSeq" id="WP_100510894.1">
    <property type="nucleotide sequence ID" value="NZ_PEBI01000002.1"/>
</dbReference>
<feature type="domain" description="HpcH/HpaI aldolase/citrate lyase" evidence="4">
    <location>
        <begin position="19"/>
        <end position="243"/>
    </location>
</feature>
<dbReference type="InterPro" id="IPR015813">
    <property type="entry name" value="Pyrv/PenolPyrv_kinase-like_dom"/>
</dbReference>
<dbReference type="FunFam" id="3.20.20.60:FF:000004">
    <property type="entry name" value="5-keto-4-deoxy-D-glucarate aldolase"/>
    <property type="match status" value="1"/>
</dbReference>
<evidence type="ECO:0000313" key="5">
    <source>
        <dbReference type="EMBL" id="PJM73589.1"/>
    </source>
</evidence>
<dbReference type="Proteomes" id="UP000229095">
    <property type="component" value="Unassembled WGS sequence"/>
</dbReference>
<keyword evidence="2" id="KW-0479">Metal-binding</keyword>
<keyword evidence="3" id="KW-0456">Lyase</keyword>
<dbReference type="PANTHER" id="PTHR30502:SF0">
    <property type="entry name" value="PHOSPHOENOLPYRUVATE CARBOXYLASE FAMILY PROTEIN"/>
    <property type="match status" value="1"/>
</dbReference>
<name>A0A2M9H9V7_9BIFI</name>
<comment type="caution">
    <text evidence="5">The sequence shown here is derived from an EMBL/GenBank/DDBJ whole genome shotgun (WGS) entry which is preliminary data.</text>
</comment>
<evidence type="ECO:0000313" key="6">
    <source>
        <dbReference type="Proteomes" id="UP000229095"/>
    </source>
</evidence>
<dbReference type="InterPro" id="IPR005000">
    <property type="entry name" value="Aldolase/citrate-lyase_domain"/>
</dbReference>
<evidence type="ECO:0000256" key="2">
    <source>
        <dbReference type="ARBA" id="ARBA00022723"/>
    </source>
</evidence>
<proteinExistence type="inferred from homology"/>
<accession>A0A2M9H9V7</accession>
<dbReference type="InterPro" id="IPR050251">
    <property type="entry name" value="HpcH-HpaI_aldolase"/>
</dbReference>
<reference evidence="5 6" key="1">
    <citation type="submission" date="2017-10" db="EMBL/GenBank/DDBJ databases">
        <title>Draft genome sequences of strains TRE 1, TRE 9, TRE H and TRI 7, isolated from tamarins, belonging to four potential novel Bifidobacterium species.</title>
        <authorList>
            <person name="Mattarelli P."/>
            <person name="Modesto M."/>
            <person name="Puglisi E."/>
            <person name="Morelli L."/>
            <person name="Spezio C."/>
            <person name="Bonetti A."/>
            <person name="Sandri C."/>
        </authorList>
    </citation>
    <scope>NUCLEOTIDE SEQUENCE [LARGE SCALE GENOMIC DNA]</scope>
    <source>
        <strain evidence="6">TRE1</strain>
    </source>
</reference>
<dbReference type="EMBL" id="PEBI01000002">
    <property type="protein sequence ID" value="PJM73589.1"/>
    <property type="molecule type" value="Genomic_DNA"/>
</dbReference>
<dbReference type="Gene3D" id="3.20.20.60">
    <property type="entry name" value="Phosphoenolpyruvate-binding domains"/>
    <property type="match status" value="1"/>
</dbReference>
<dbReference type="OrthoDB" id="86160at2"/>
<evidence type="ECO:0000259" key="4">
    <source>
        <dbReference type="Pfam" id="PF03328"/>
    </source>
</evidence>
<organism evidence="5 6">
    <name type="scientific">Bifidobacterium primatium</name>
    <dbReference type="NCBI Taxonomy" id="2045438"/>
    <lineage>
        <taxon>Bacteria</taxon>
        <taxon>Bacillati</taxon>
        <taxon>Actinomycetota</taxon>
        <taxon>Actinomycetes</taxon>
        <taxon>Bifidobacteriales</taxon>
        <taxon>Bifidobacteriaceae</taxon>
        <taxon>Bifidobacterium</taxon>
    </lineage>
</organism>
<evidence type="ECO:0000256" key="1">
    <source>
        <dbReference type="ARBA" id="ARBA00005568"/>
    </source>
</evidence>
<sequence>MTSLPHNAFKQALKEGKEQYGLWMAMASATAAEISADAGYDWLLVDGEHGPYDLNTILDVLRAVAPYDTTPVVRPAAADPVLIKQVLDLGAQTLLLPMVNSKEEAELMVKAVNYAPEGIRGVGSPIARSGRWGRIPNYMRDAKNEICLLLQCESQEALDHIDDIASVEGVDGIFIGPADLSASLGHPDDAAAIMDQVYDAFDVIKSHGKAVGFLAFDVATAKEAFARGANFVAVAGDTDLYVRALAEGIKPFKG</sequence>
<gene>
    <name evidence="5" type="ORF">CS006_04460</name>
</gene>
<protein>
    <recommendedName>
        <fullName evidence="4">HpcH/HpaI aldolase/citrate lyase domain-containing protein</fullName>
    </recommendedName>
</protein>
<dbReference type="Pfam" id="PF03328">
    <property type="entry name" value="HpcH_HpaI"/>
    <property type="match status" value="1"/>
</dbReference>